<name>D8P7H0_9BACT</name>
<evidence type="ECO:0000313" key="3">
    <source>
        <dbReference type="Proteomes" id="UP000001660"/>
    </source>
</evidence>
<feature type="chain" id="PRO_5003119789" description="DUF5666 domain-containing protein" evidence="1">
    <location>
        <begin position="28"/>
        <end position="176"/>
    </location>
</feature>
<keyword evidence="1" id="KW-0732">Signal</keyword>
<dbReference type="STRING" id="330214.NIDE0024"/>
<sequence>MNCQRFRCLAFATVLAAFSIASPVAHAATGSEHLAQGHTQFSSVVTKKAGALVVTTPNGAIHQLNANMARRHGQEPFKAGDEVIVVLDENNYIVDMHLKGKEGTHRQVTGKLIHVGRMNKQIKLQTPDGEQVFPLAEEGQKTKGMAEGELVTFELNEAGTVIDMHRADIGGGGRKD</sequence>
<gene>
    <name evidence="2" type="ORF">NIDE0024</name>
</gene>
<evidence type="ECO:0000256" key="1">
    <source>
        <dbReference type="SAM" id="SignalP"/>
    </source>
</evidence>
<proteinExistence type="predicted"/>
<feature type="signal peptide" evidence="1">
    <location>
        <begin position="1"/>
        <end position="27"/>
    </location>
</feature>
<keyword evidence="3" id="KW-1185">Reference proteome</keyword>
<dbReference type="OrthoDB" id="9797399at2"/>
<evidence type="ECO:0008006" key="4">
    <source>
        <dbReference type="Google" id="ProtNLM"/>
    </source>
</evidence>
<dbReference type="EMBL" id="FP929003">
    <property type="protein sequence ID" value="CBK39812.1"/>
    <property type="molecule type" value="Genomic_DNA"/>
</dbReference>
<dbReference type="KEGG" id="nde:NIDE0024"/>
<dbReference type="AlphaFoldDB" id="D8P7H0"/>
<reference evidence="2 3" key="1">
    <citation type="journal article" date="2010" name="Proc. Natl. Acad. Sci. U.S.A.">
        <title>A Nitrospira metagenome illuminates the physiology and evolution of globally important nitrite-oxidizing bacteria.</title>
        <authorList>
            <person name="Lucker S."/>
            <person name="Wagner M."/>
            <person name="Maixner F."/>
            <person name="Pelletier E."/>
            <person name="Koch H."/>
            <person name="Vacherie B."/>
            <person name="Rattei T."/>
            <person name="Sinninghe Damste J."/>
            <person name="Spieck E."/>
            <person name="Le Paslier D."/>
            <person name="Daims H."/>
        </authorList>
    </citation>
    <scope>NUCLEOTIDE SEQUENCE [LARGE SCALE GENOMIC DNA]</scope>
</reference>
<dbReference type="HOGENOM" id="CLU_1567844_0_0_0"/>
<organism evidence="2 3">
    <name type="scientific">Nitrospira defluvii</name>
    <dbReference type="NCBI Taxonomy" id="330214"/>
    <lineage>
        <taxon>Bacteria</taxon>
        <taxon>Pseudomonadati</taxon>
        <taxon>Nitrospirota</taxon>
        <taxon>Nitrospiria</taxon>
        <taxon>Nitrospirales</taxon>
        <taxon>Nitrospiraceae</taxon>
        <taxon>Nitrospira</taxon>
    </lineage>
</organism>
<protein>
    <recommendedName>
        <fullName evidence="4">DUF5666 domain-containing protein</fullName>
    </recommendedName>
</protein>
<accession>D8P7H0</accession>
<evidence type="ECO:0000313" key="2">
    <source>
        <dbReference type="EMBL" id="CBK39812.1"/>
    </source>
</evidence>
<dbReference type="Proteomes" id="UP000001660">
    <property type="component" value="Chromosome"/>
</dbReference>